<evidence type="ECO:0000313" key="3">
    <source>
        <dbReference type="Proteomes" id="UP000309128"/>
    </source>
</evidence>
<accession>A0A5S4EYU3</accession>
<name>A0A5S4EYU3_9ACTN</name>
<feature type="region of interest" description="Disordered" evidence="1">
    <location>
        <begin position="1"/>
        <end position="28"/>
    </location>
</feature>
<evidence type="ECO:0000313" key="2">
    <source>
        <dbReference type="EMBL" id="TMR08886.1"/>
    </source>
</evidence>
<evidence type="ECO:0000256" key="1">
    <source>
        <dbReference type="SAM" id="MobiDB-lite"/>
    </source>
</evidence>
<gene>
    <name evidence="2" type="ORF">ETD86_45780</name>
</gene>
<feature type="compositionally biased region" description="Basic residues" evidence="1">
    <location>
        <begin position="1"/>
        <end position="21"/>
    </location>
</feature>
<dbReference type="AlphaFoldDB" id="A0A5S4EYU3"/>
<dbReference type="EMBL" id="VCKY01000264">
    <property type="protein sequence ID" value="TMR08886.1"/>
    <property type="molecule type" value="Genomic_DNA"/>
</dbReference>
<comment type="caution">
    <text evidence="2">The sequence shown here is derived from an EMBL/GenBank/DDBJ whole genome shotgun (WGS) entry which is preliminary data.</text>
</comment>
<dbReference type="Proteomes" id="UP000309128">
    <property type="component" value="Unassembled WGS sequence"/>
</dbReference>
<protein>
    <submittedName>
        <fullName evidence="2">Uncharacterized protein</fullName>
    </submittedName>
</protein>
<sequence>MTAKRRRPPARLARRGTPRQPRRFDLTTPNAWSDSARRLAAERPYVASVITDIHRRADADAAAITTEELRQSICSLDADMSVPADADRDAVVNAYRDLLVRLSGVMLPLGEMERYARIEAELAAAMNDFLDAGDAADEEMVAIVTSARGETMADRIAGRWEKIAVRQYAAMHARRVLNAARASRDVFEAALQEMNGHATDVFLRSATPKPTRAGGSALGARDAARAQGAERFARKVLAIMELGDAPWPMR</sequence>
<keyword evidence="3" id="KW-1185">Reference proteome</keyword>
<organism evidence="2 3">
    <name type="scientific">Nonomuraea turkmeniaca</name>
    <dbReference type="NCBI Taxonomy" id="103838"/>
    <lineage>
        <taxon>Bacteria</taxon>
        <taxon>Bacillati</taxon>
        <taxon>Actinomycetota</taxon>
        <taxon>Actinomycetes</taxon>
        <taxon>Streptosporangiales</taxon>
        <taxon>Streptosporangiaceae</taxon>
        <taxon>Nonomuraea</taxon>
    </lineage>
</organism>
<proteinExistence type="predicted"/>
<reference evidence="2 3" key="1">
    <citation type="submission" date="2019-05" db="EMBL/GenBank/DDBJ databases">
        <title>Draft genome sequence of Nonomuraea turkmeniaca DSM 43926.</title>
        <authorList>
            <person name="Saricaoglu S."/>
            <person name="Isik K."/>
        </authorList>
    </citation>
    <scope>NUCLEOTIDE SEQUENCE [LARGE SCALE GENOMIC DNA]</scope>
    <source>
        <strain evidence="2 3">DSM 43926</strain>
    </source>
</reference>
<dbReference type="RefSeq" id="WP_138672896.1">
    <property type="nucleotide sequence ID" value="NZ_VCKY01000264.1"/>
</dbReference>